<dbReference type="InterPro" id="IPR011054">
    <property type="entry name" value="Rudment_hybrid_motif"/>
</dbReference>
<dbReference type="Pfam" id="PF01071">
    <property type="entry name" value="GARS_A"/>
    <property type="match status" value="1"/>
</dbReference>
<sequence>TLDSMMKDRAFGAAGDSVVIEEYLTGREMSFFVFTDGEKVLPTVPACDYKPIYEGNRGPNTGGMGSYSPPPFYNAVLGDVIMKTIMEPAIMALADEGRPYQGTLYGGLMIASNTPKVIEFNARLGDPETQVVLPRLKTDLLEVILAVLDKKLDTVTLEWTEEACVGVVMASGGYPGSYKKGLPISGLDDVDKDIIVFHARTQAGPKGEILTGGGRVLTVCALGQDLAEAREKVYNNISRIRFDGCYYRKDIADLGK</sequence>
<proteinExistence type="inferred from homology"/>
<dbReference type="InterPro" id="IPR020561">
    <property type="entry name" value="PRibGlycinamid_synth_ATP-grasp"/>
</dbReference>
<dbReference type="GO" id="GO:0009113">
    <property type="term" value="P:purine nucleobase biosynthetic process"/>
    <property type="evidence" value="ECO:0007669"/>
    <property type="project" value="InterPro"/>
</dbReference>
<evidence type="ECO:0000256" key="8">
    <source>
        <dbReference type="ARBA" id="ARBA00042242"/>
    </source>
</evidence>
<reference evidence="11" key="1">
    <citation type="journal article" date="2014" name="Front. Microbiol.">
        <title>High frequency of phylogenetically diverse reductive dehalogenase-homologous genes in deep subseafloor sedimentary metagenomes.</title>
        <authorList>
            <person name="Kawai M."/>
            <person name="Futagami T."/>
            <person name="Toyoda A."/>
            <person name="Takaki Y."/>
            <person name="Nishi S."/>
            <person name="Hori S."/>
            <person name="Arai W."/>
            <person name="Tsubouchi T."/>
            <person name="Morono Y."/>
            <person name="Uchiyama I."/>
            <person name="Ito T."/>
            <person name="Fujiyama A."/>
            <person name="Inagaki F."/>
            <person name="Takami H."/>
        </authorList>
    </citation>
    <scope>NUCLEOTIDE SEQUENCE</scope>
    <source>
        <strain evidence="11">Expedition CK06-06</strain>
    </source>
</reference>
<dbReference type="GO" id="GO:0004637">
    <property type="term" value="F:phosphoribosylamine-glycine ligase activity"/>
    <property type="evidence" value="ECO:0007669"/>
    <property type="project" value="UniProtKB-EC"/>
</dbReference>
<evidence type="ECO:0000256" key="1">
    <source>
        <dbReference type="ARBA" id="ARBA00005174"/>
    </source>
</evidence>
<dbReference type="InterPro" id="IPR020559">
    <property type="entry name" value="PRibGlycinamide_synth_CS"/>
</dbReference>
<feature type="non-terminal residue" evidence="11">
    <location>
        <position position="1"/>
    </location>
</feature>
<evidence type="ECO:0000256" key="6">
    <source>
        <dbReference type="ARBA" id="ARBA00022840"/>
    </source>
</evidence>
<accession>X0W3P8</accession>
<dbReference type="InterPro" id="IPR000115">
    <property type="entry name" value="PRibGlycinamide_synth"/>
</dbReference>
<dbReference type="GO" id="GO:0006189">
    <property type="term" value="P:'de novo' IMP biosynthetic process"/>
    <property type="evidence" value="ECO:0007669"/>
    <property type="project" value="UniProtKB-UniPathway"/>
</dbReference>
<feature type="domain" description="ATP-grasp" evidence="10">
    <location>
        <begin position="18"/>
        <end position="149"/>
    </location>
</feature>
<dbReference type="PROSITE" id="PS50975">
    <property type="entry name" value="ATP_GRASP"/>
    <property type="match status" value="1"/>
</dbReference>
<dbReference type="Pfam" id="PF02843">
    <property type="entry name" value="GARS_C"/>
    <property type="match status" value="1"/>
</dbReference>
<evidence type="ECO:0000256" key="9">
    <source>
        <dbReference type="ARBA" id="ARBA00042864"/>
    </source>
</evidence>
<evidence type="ECO:0000256" key="4">
    <source>
        <dbReference type="ARBA" id="ARBA00022741"/>
    </source>
</evidence>
<evidence type="ECO:0000256" key="2">
    <source>
        <dbReference type="ARBA" id="ARBA00013255"/>
    </source>
</evidence>
<dbReference type="EMBL" id="BARS01034720">
    <property type="protein sequence ID" value="GAG25439.1"/>
    <property type="molecule type" value="Genomic_DNA"/>
</dbReference>
<organism evidence="11">
    <name type="scientific">marine sediment metagenome</name>
    <dbReference type="NCBI Taxonomy" id="412755"/>
    <lineage>
        <taxon>unclassified sequences</taxon>
        <taxon>metagenomes</taxon>
        <taxon>ecological metagenomes</taxon>
    </lineage>
</organism>
<dbReference type="PANTHER" id="PTHR43472:SF1">
    <property type="entry name" value="PHOSPHORIBOSYLAMINE--GLYCINE LIGASE, CHLOROPLASTIC"/>
    <property type="match status" value="1"/>
</dbReference>
<comment type="caution">
    <text evidence="11">The sequence shown here is derived from an EMBL/GenBank/DDBJ whole genome shotgun (WGS) entry which is preliminary data.</text>
</comment>
<dbReference type="UniPathway" id="UPA00074">
    <property type="reaction ID" value="UER00125"/>
</dbReference>
<comment type="pathway">
    <text evidence="1">Purine metabolism; IMP biosynthesis via de novo pathway; N(1)-(5-phospho-D-ribosyl)glycinamide from 5-phospho-alpha-D-ribose 1-diphosphate: step 2/2.</text>
</comment>
<evidence type="ECO:0000259" key="10">
    <source>
        <dbReference type="PROSITE" id="PS50975"/>
    </source>
</evidence>
<dbReference type="InterPro" id="IPR037123">
    <property type="entry name" value="PRibGlycinamide_synth_C_sf"/>
</dbReference>
<dbReference type="GO" id="GO:0005524">
    <property type="term" value="F:ATP binding"/>
    <property type="evidence" value="ECO:0007669"/>
    <property type="project" value="UniProtKB-KW"/>
</dbReference>
<protein>
    <recommendedName>
        <fullName evidence="2">phosphoribosylamine--glycine ligase</fullName>
        <ecNumber evidence="2">6.3.4.13</ecNumber>
    </recommendedName>
    <alternativeName>
        <fullName evidence="8">Glycinamide ribonucleotide synthetase</fullName>
    </alternativeName>
    <alternativeName>
        <fullName evidence="9">Phosphoribosylglycinamide synthetase</fullName>
    </alternativeName>
</protein>
<name>X0W3P8_9ZZZZ</name>
<evidence type="ECO:0000313" key="11">
    <source>
        <dbReference type="EMBL" id="GAG25439.1"/>
    </source>
</evidence>
<dbReference type="SUPFAM" id="SSF51246">
    <property type="entry name" value="Rudiment single hybrid motif"/>
    <property type="match status" value="1"/>
</dbReference>
<dbReference type="EC" id="6.3.4.13" evidence="2"/>
<keyword evidence="5" id="KW-0658">Purine biosynthesis</keyword>
<dbReference type="SMART" id="SM01209">
    <property type="entry name" value="GARS_A"/>
    <property type="match status" value="1"/>
</dbReference>
<dbReference type="GO" id="GO:0046872">
    <property type="term" value="F:metal ion binding"/>
    <property type="evidence" value="ECO:0007669"/>
    <property type="project" value="InterPro"/>
</dbReference>
<dbReference type="PANTHER" id="PTHR43472">
    <property type="entry name" value="PHOSPHORIBOSYLAMINE--GLYCINE LIGASE"/>
    <property type="match status" value="1"/>
</dbReference>
<gene>
    <name evidence="11" type="ORF">S01H1_53603</name>
</gene>
<evidence type="ECO:0000256" key="5">
    <source>
        <dbReference type="ARBA" id="ARBA00022755"/>
    </source>
</evidence>
<dbReference type="NCBIfam" id="TIGR00877">
    <property type="entry name" value="purD"/>
    <property type="match status" value="1"/>
</dbReference>
<dbReference type="SMART" id="SM01210">
    <property type="entry name" value="GARS_C"/>
    <property type="match status" value="1"/>
</dbReference>
<dbReference type="InterPro" id="IPR011761">
    <property type="entry name" value="ATP-grasp"/>
</dbReference>
<comment type="similarity">
    <text evidence="7">Belongs to the GARS family.</text>
</comment>
<dbReference type="InterPro" id="IPR020560">
    <property type="entry name" value="PRibGlycinamide_synth_C-dom"/>
</dbReference>
<dbReference type="SUPFAM" id="SSF56059">
    <property type="entry name" value="Glutathione synthetase ATP-binding domain-like"/>
    <property type="match status" value="1"/>
</dbReference>
<evidence type="ECO:0000256" key="7">
    <source>
        <dbReference type="ARBA" id="ARBA00038345"/>
    </source>
</evidence>
<dbReference type="PROSITE" id="PS00184">
    <property type="entry name" value="GARS"/>
    <property type="match status" value="1"/>
</dbReference>
<keyword evidence="4" id="KW-0547">Nucleotide-binding</keyword>
<dbReference type="Gene3D" id="3.30.470.20">
    <property type="entry name" value="ATP-grasp fold, B domain"/>
    <property type="match status" value="1"/>
</dbReference>
<dbReference type="AlphaFoldDB" id="X0W3P8"/>
<dbReference type="FunFam" id="3.90.600.10:FF:000001">
    <property type="entry name" value="Trifunctional purine biosynthetic protein adenosine-3"/>
    <property type="match status" value="1"/>
</dbReference>
<keyword evidence="6" id="KW-0067">ATP-binding</keyword>
<dbReference type="Gene3D" id="3.90.600.10">
    <property type="entry name" value="Phosphoribosylglycinamide synthetase, C-terminal domain"/>
    <property type="match status" value="1"/>
</dbReference>
<keyword evidence="3" id="KW-0436">Ligase</keyword>
<evidence type="ECO:0000256" key="3">
    <source>
        <dbReference type="ARBA" id="ARBA00022598"/>
    </source>
</evidence>